<evidence type="ECO:0000313" key="3">
    <source>
        <dbReference type="Proteomes" id="UP000275846"/>
    </source>
</evidence>
<dbReference type="AlphaFoldDB" id="A0A3P7BK52"/>
<feature type="region of interest" description="Disordered" evidence="1">
    <location>
        <begin position="22"/>
        <end position="42"/>
    </location>
</feature>
<evidence type="ECO:0000256" key="1">
    <source>
        <dbReference type="SAM" id="MobiDB-lite"/>
    </source>
</evidence>
<dbReference type="EMBL" id="UYSU01001566">
    <property type="protein sequence ID" value="VDL86969.1"/>
    <property type="molecule type" value="Genomic_DNA"/>
</dbReference>
<evidence type="ECO:0000313" key="2">
    <source>
        <dbReference type="EMBL" id="VDL86969.1"/>
    </source>
</evidence>
<proteinExistence type="predicted"/>
<dbReference type="STRING" id="70667.A0A3P7BK52"/>
<reference evidence="2 3" key="1">
    <citation type="submission" date="2018-11" db="EMBL/GenBank/DDBJ databases">
        <authorList>
            <consortium name="Pathogen Informatics"/>
        </authorList>
    </citation>
    <scope>NUCLEOTIDE SEQUENCE [LARGE SCALE GENOMIC DNA]</scope>
    <source>
        <strain evidence="2 3">NST_G2</strain>
    </source>
</reference>
<name>A0A3P7BK52_SCHSO</name>
<sequence length="211" mass="23220">MEIAIRINEKLMKAVLCAQEAKPHSTASKSPTPPTDTTDPTVTGELDVSAVLRVTYVMFEHASVLTRLSALRWVEVLVDVFPNSVVRSSISLVGHLCRHPAASKYTGTFPPHQGSLCPAGPSAKSLSQLVTASSQKVVEANGFCLHFLLDLANLLLRDRDMLKHKGELIITLVSCEFIGRQIKVDLTMSYVWRAPSRELFLLCRALVLLKI</sequence>
<gene>
    <name evidence="2" type="ORF">SSLN_LOCUS1121</name>
</gene>
<protein>
    <submittedName>
        <fullName evidence="2">Uncharacterized protein</fullName>
    </submittedName>
</protein>
<keyword evidence="3" id="KW-1185">Reference proteome</keyword>
<organism evidence="2 3">
    <name type="scientific">Schistocephalus solidus</name>
    <name type="common">Tapeworm</name>
    <dbReference type="NCBI Taxonomy" id="70667"/>
    <lineage>
        <taxon>Eukaryota</taxon>
        <taxon>Metazoa</taxon>
        <taxon>Spiralia</taxon>
        <taxon>Lophotrochozoa</taxon>
        <taxon>Platyhelminthes</taxon>
        <taxon>Cestoda</taxon>
        <taxon>Eucestoda</taxon>
        <taxon>Diphyllobothriidea</taxon>
        <taxon>Diphyllobothriidae</taxon>
        <taxon>Schistocephalus</taxon>
    </lineage>
</organism>
<dbReference type="Proteomes" id="UP000275846">
    <property type="component" value="Unassembled WGS sequence"/>
</dbReference>
<accession>A0A3P7BK52</accession>